<keyword evidence="1" id="KW-0328">Glycosyltransferase</keyword>
<dbReference type="GO" id="GO:0005829">
    <property type="term" value="C:cytosol"/>
    <property type="evidence" value="ECO:0007669"/>
    <property type="project" value="TreeGrafter"/>
</dbReference>
<accession>A0A0P1NWN9</accession>
<keyword evidence="2 3" id="KW-0808">Transferase</keyword>
<sequence>MFFWISFFGFLTFQKTNALKRLLNLRNEKIEKVLVVKLRAIGDVLLSTPVIKNLRHNFPNAKIDFLTEPPSKEIIEGNPFVDELIIFERENNNPKKFLNLRKRKYNLVIDLFCNPRSALITFITGAKFRVGYAFRGRSYAYNIKLKPRLEVHHNVEFNLDALRAIGLEIVDKKIYIPLSDESEKFAEKFWRENNLNEKIVVALNPSGTWETKRWGLDKFAQLGDKISEKFNAKILILWGNKNELEDAKKISSMMKTKPILPPKTNLKQLASILKRCSFMISNDSGPMHIATAVETPTLGIYGPTNPYAQGPYGEKHLWIRKEDLECIACNLTECPIGNKCMRELSVDAVFDAFVKLVEKNKN</sequence>
<evidence type="ECO:0000256" key="1">
    <source>
        <dbReference type="ARBA" id="ARBA00022676"/>
    </source>
</evidence>
<gene>
    <name evidence="3" type="ORF">JGI23_01590</name>
</gene>
<reference evidence="4" key="1">
    <citation type="submission" date="2015-11" db="EMBL/GenBank/DDBJ databases">
        <authorList>
            <person name="Varghese N."/>
        </authorList>
    </citation>
    <scope>NUCLEOTIDE SEQUENCE [LARGE SCALE GENOMIC DNA]</scope>
    <source>
        <strain evidence="4">JGI-23</strain>
    </source>
</reference>
<dbReference type="PANTHER" id="PTHR30160:SF1">
    <property type="entry name" value="LIPOPOLYSACCHARIDE 1,2-N-ACETYLGLUCOSAMINETRANSFERASE-RELATED"/>
    <property type="match status" value="1"/>
</dbReference>
<evidence type="ECO:0000256" key="2">
    <source>
        <dbReference type="ARBA" id="ARBA00022679"/>
    </source>
</evidence>
<name>A0A0P1NWN9_9BACT</name>
<keyword evidence="4" id="KW-1185">Reference proteome</keyword>
<dbReference type="PANTHER" id="PTHR30160">
    <property type="entry name" value="TETRAACYLDISACCHARIDE 4'-KINASE-RELATED"/>
    <property type="match status" value="1"/>
</dbReference>
<dbReference type="EMBL" id="CZVW01000019">
    <property type="protein sequence ID" value="CUT03933.1"/>
    <property type="molecule type" value="Genomic_DNA"/>
</dbReference>
<dbReference type="Pfam" id="PF01075">
    <property type="entry name" value="Glyco_transf_9"/>
    <property type="match status" value="1"/>
</dbReference>
<protein>
    <submittedName>
        <fullName evidence="3">Heptosyltransferase-3</fullName>
    </submittedName>
</protein>
<dbReference type="AlphaFoldDB" id="A0A0P1NWN9"/>
<proteinExistence type="predicted"/>
<dbReference type="InterPro" id="IPR002201">
    <property type="entry name" value="Glyco_trans_9"/>
</dbReference>
<dbReference type="Proteomes" id="UP000199197">
    <property type="component" value="Unassembled WGS sequence"/>
</dbReference>
<dbReference type="SUPFAM" id="SSF53756">
    <property type="entry name" value="UDP-Glycosyltransferase/glycogen phosphorylase"/>
    <property type="match status" value="1"/>
</dbReference>
<dbReference type="CDD" id="cd03789">
    <property type="entry name" value="GT9_LPS_heptosyltransferase"/>
    <property type="match status" value="1"/>
</dbReference>
<dbReference type="Gene3D" id="3.40.50.2000">
    <property type="entry name" value="Glycogen Phosphorylase B"/>
    <property type="match status" value="2"/>
</dbReference>
<organism evidence="3 4">
    <name type="scientific">Candidatus Chryseopegocella kryptomonas</name>
    <dbReference type="NCBI Taxonomy" id="1633643"/>
    <lineage>
        <taxon>Bacteria</taxon>
        <taxon>Pseudomonadati</taxon>
        <taxon>Candidatus Kryptoniota</taxon>
        <taxon>Candidatus Chryseopegocella</taxon>
    </lineage>
</organism>
<dbReference type="GO" id="GO:0008713">
    <property type="term" value="F:ADP-heptose-lipopolysaccharide heptosyltransferase activity"/>
    <property type="evidence" value="ECO:0007669"/>
    <property type="project" value="TreeGrafter"/>
</dbReference>
<dbReference type="GO" id="GO:0009244">
    <property type="term" value="P:lipopolysaccharide core region biosynthetic process"/>
    <property type="evidence" value="ECO:0007669"/>
    <property type="project" value="TreeGrafter"/>
</dbReference>
<dbReference type="InterPro" id="IPR051199">
    <property type="entry name" value="LPS_LOS_Heptosyltrfase"/>
</dbReference>
<evidence type="ECO:0000313" key="4">
    <source>
        <dbReference type="Proteomes" id="UP000199197"/>
    </source>
</evidence>
<evidence type="ECO:0000313" key="3">
    <source>
        <dbReference type="EMBL" id="CUT03933.1"/>
    </source>
</evidence>